<proteinExistence type="predicted"/>
<comment type="caution">
    <text evidence="1">The sequence shown here is derived from an EMBL/GenBank/DDBJ whole genome shotgun (WGS) entry which is preliminary data.</text>
</comment>
<keyword evidence="2" id="KW-1185">Reference proteome</keyword>
<evidence type="ECO:0000313" key="1">
    <source>
        <dbReference type="EMBL" id="KAK4885747.1"/>
    </source>
</evidence>
<accession>A0AAN7PGK7</accession>
<protein>
    <submittedName>
        <fullName evidence="1">Uncharacterized protein</fullName>
    </submittedName>
</protein>
<gene>
    <name evidence="1" type="ORF">RN001_002018</name>
</gene>
<reference evidence="2" key="1">
    <citation type="submission" date="2023-01" db="EMBL/GenBank/DDBJ databases">
        <title>Key to firefly adult light organ development and bioluminescence: homeobox transcription factors regulate luciferase expression and transportation to peroxisome.</title>
        <authorList>
            <person name="Fu X."/>
        </authorList>
    </citation>
    <scope>NUCLEOTIDE SEQUENCE [LARGE SCALE GENOMIC DNA]</scope>
</reference>
<dbReference type="EMBL" id="JARPUR010000001">
    <property type="protein sequence ID" value="KAK4885747.1"/>
    <property type="molecule type" value="Genomic_DNA"/>
</dbReference>
<evidence type="ECO:0000313" key="2">
    <source>
        <dbReference type="Proteomes" id="UP001353858"/>
    </source>
</evidence>
<dbReference type="Proteomes" id="UP001353858">
    <property type="component" value="Unassembled WGS sequence"/>
</dbReference>
<sequence>MQEDYIFRSGTVNPTVSPNYITNKWEEISNKLNSQFLDWKYSTKSKYRKIQSHCTQTGSGPPSKLTLNLLEERGLSV</sequence>
<name>A0AAN7PGK7_9COLE</name>
<dbReference type="AlphaFoldDB" id="A0AAN7PGK7"/>
<organism evidence="1 2">
    <name type="scientific">Aquatica leii</name>
    <dbReference type="NCBI Taxonomy" id="1421715"/>
    <lineage>
        <taxon>Eukaryota</taxon>
        <taxon>Metazoa</taxon>
        <taxon>Ecdysozoa</taxon>
        <taxon>Arthropoda</taxon>
        <taxon>Hexapoda</taxon>
        <taxon>Insecta</taxon>
        <taxon>Pterygota</taxon>
        <taxon>Neoptera</taxon>
        <taxon>Endopterygota</taxon>
        <taxon>Coleoptera</taxon>
        <taxon>Polyphaga</taxon>
        <taxon>Elateriformia</taxon>
        <taxon>Elateroidea</taxon>
        <taxon>Lampyridae</taxon>
        <taxon>Luciolinae</taxon>
        <taxon>Aquatica</taxon>
    </lineage>
</organism>